<dbReference type="EC" id="2.7.1.180" evidence="2"/>
<comment type="cofactor">
    <cofactor evidence="1">
        <name>Mg(2+)</name>
        <dbReference type="ChEBI" id="CHEBI:18420"/>
    </cofactor>
</comment>
<dbReference type="PANTHER" id="PTHR30040:SF2">
    <property type="entry name" value="FAD:PROTEIN FMN TRANSFERASE"/>
    <property type="match status" value="1"/>
</dbReference>
<evidence type="ECO:0000256" key="10">
    <source>
        <dbReference type="ARBA" id="ARBA00048540"/>
    </source>
</evidence>
<dbReference type="Gene3D" id="3.10.520.10">
    <property type="entry name" value="ApbE-like domains"/>
    <property type="match status" value="2"/>
</dbReference>
<evidence type="ECO:0000256" key="5">
    <source>
        <dbReference type="ARBA" id="ARBA00022679"/>
    </source>
</evidence>
<evidence type="ECO:0000256" key="1">
    <source>
        <dbReference type="ARBA" id="ARBA00001946"/>
    </source>
</evidence>
<evidence type="ECO:0000256" key="8">
    <source>
        <dbReference type="ARBA" id="ARBA00022842"/>
    </source>
</evidence>
<dbReference type="GO" id="GO:0016740">
    <property type="term" value="F:transferase activity"/>
    <property type="evidence" value="ECO:0007669"/>
    <property type="project" value="UniProtKB-KW"/>
</dbReference>
<sequence length="254" mass="27127">MNTARYVEHVMGMPIGLALRGRHTSDAQAHQAWSKALAILRDADRVFSTYRPDSYISRLNRGEIQVADCPPEVAEVLNLGEQARRESGDAFNVRRSGALDPSGVVKGWAVERAAQALAKLAGTDYCLSAGGDMTCHVASPDSPAWRIGIEDPHHLNTVAAVVPIRNGAIATSGLKHRGNHITDARTGMTPTAVASVTVVHSNLTWADIDATAAFAKGSDALTWLASRPGRTGLVVLEDGTRHVYRSNATRLATC</sequence>
<protein>
    <recommendedName>
        <fullName evidence="3">FAD:protein FMN transferase</fullName>
        <ecNumber evidence="2">2.7.1.180</ecNumber>
    </recommendedName>
    <alternativeName>
        <fullName evidence="9">Flavin transferase</fullName>
    </alternativeName>
</protein>
<keyword evidence="7" id="KW-0274">FAD</keyword>
<keyword evidence="4" id="KW-0285">Flavoprotein</keyword>
<name>A0A4R2IY32_9ACTN</name>
<keyword evidence="8" id="KW-0460">Magnesium</keyword>
<dbReference type="InterPro" id="IPR003374">
    <property type="entry name" value="ApbE-like_sf"/>
</dbReference>
<keyword evidence="6" id="KW-0479">Metal-binding</keyword>
<comment type="catalytic activity">
    <reaction evidence="10">
        <text>L-threonyl-[protein] + FAD = FMN-L-threonyl-[protein] + AMP + H(+)</text>
        <dbReference type="Rhea" id="RHEA:36847"/>
        <dbReference type="Rhea" id="RHEA-COMP:11060"/>
        <dbReference type="Rhea" id="RHEA-COMP:11061"/>
        <dbReference type="ChEBI" id="CHEBI:15378"/>
        <dbReference type="ChEBI" id="CHEBI:30013"/>
        <dbReference type="ChEBI" id="CHEBI:57692"/>
        <dbReference type="ChEBI" id="CHEBI:74257"/>
        <dbReference type="ChEBI" id="CHEBI:456215"/>
        <dbReference type="EC" id="2.7.1.180"/>
    </reaction>
</comment>
<evidence type="ECO:0000256" key="4">
    <source>
        <dbReference type="ARBA" id="ARBA00022630"/>
    </source>
</evidence>
<dbReference type="RefSeq" id="WP_199236875.1">
    <property type="nucleotide sequence ID" value="NZ_SLWR01000002.1"/>
</dbReference>
<keyword evidence="11" id="KW-0449">Lipoprotein</keyword>
<dbReference type="Pfam" id="PF02424">
    <property type="entry name" value="ApbE"/>
    <property type="match status" value="2"/>
</dbReference>
<gene>
    <name evidence="11" type="ORF">EV646_102528</name>
</gene>
<evidence type="ECO:0000256" key="7">
    <source>
        <dbReference type="ARBA" id="ARBA00022827"/>
    </source>
</evidence>
<dbReference type="EMBL" id="SLWR01000002">
    <property type="protein sequence ID" value="TCO50454.1"/>
    <property type="molecule type" value="Genomic_DNA"/>
</dbReference>
<dbReference type="InterPro" id="IPR024932">
    <property type="entry name" value="ApbE"/>
</dbReference>
<dbReference type="SUPFAM" id="SSF143631">
    <property type="entry name" value="ApbE-like"/>
    <property type="match status" value="1"/>
</dbReference>
<evidence type="ECO:0000256" key="9">
    <source>
        <dbReference type="ARBA" id="ARBA00031306"/>
    </source>
</evidence>
<evidence type="ECO:0000256" key="6">
    <source>
        <dbReference type="ARBA" id="ARBA00022723"/>
    </source>
</evidence>
<dbReference type="PANTHER" id="PTHR30040">
    <property type="entry name" value="THIAMINE BIOSYNTHESIS LIPOPROTEIN APBE"/>
    <property type="match status" value="1"/>
</dbReference>
<evidence type="ECO:0000313" key="11">
    <source>
        <dbReference type="EMBL" id="TCO50454.1"/>
    </source>
</evidence>
<reference evidence="11 12" key="1">
    <citation type="journal article" date="2015" name="Stand. Genomic Sci.">
        <title>Genomic Encyclopedia of Bacterial and Archaeal Type Strains, Phase III: the genomes of soil and plant-associated and newly described type strains.</title>
        <authorList>
            <person name="Whitman W.B."/>
            <person name="Woyke T."/>
            <person name="Klenk H.P."/>
            <person name="Zhou Y."/>
            <person name="Lilburn T.G."/>
            <person name="Beck B.J."/>
            <person name="De Vos P."/>
            <person name="Vandamme P."/>
            <person name="Eisen J.A."/>
            <person name="Garrity G."/>
            <person name="Hugenholtz P."/>
            <person name="Kyrpides N.C."/>
        </authorList>
    </citation>
    <scope>NUCLEOTIDE SEQUENCE [LARGE SCALE GENOMIC DNA]</scope>
    <source>
        <strain evidence="11 12">VKM Ac-2541</strain>
    </source>
</reference>
<dbReference type="Proteomes" id="UP000295573">
    <property type="component" value="Unassembled WGS sequence"/>
</dbReference>
<dbReference type="GO" id="GO:0046872">
    <property type="term" value="F:metal ion binding"/>
    <property type="evidence" value="ECO:0007669"/>
    <property type="project" value="UniProtKB-KW"/>
</dbReference>
<evidence type="ECO:0000313" key="12">
    <source>
        <dbReference type="Proteomes" id="UP000295573"/>
    </source>
</evidence>
<accession>A0A4R2IY32</accession>
<comment type="caution">
    <text evidence="11">The sequence shown here is derived from an EMBL/GenBank/DDBJ whole genome shotgun (WGS) entry which is preliminary data.</text>
</comment>
<proteinExistence type="predicted"/>
<organism evidence="11 12">
    <name type="scientific">Kribbella antiqua</name>
    <dbReference type="NCBI Taxonomy" id="2512217"/>
    <lineage>
        <taxon>Bacteria</taxon>
        <taxon>Bacillati</taxon>
        <taxon>Actinomycetota</taxon>
        <taxon>Actinomycetes</taxon>
        <taxon>Propionibacteriales</taxon>
        <taxon>Kribbellaceae</taxon>
        <taxon>Kribbella</taxon>
    </lineage>
</organism>
<dbReference type="AlphaFoldDB" id="A0A4R2IY32"/>
<evidence type="ECO:0000256" key="2">
    <source>
        <dbReference type="ARBA" id="ARBA00011955"/>
    </source>
</evidence>
<evidence type="ECO:0000256" key="3">
    <source>
        <dbReference type="ARBA" id="ARBA00016337"/>
    </source>
</evidence>
<keyword evidence="5" id="KW-0808">Transferase</keyword>
<keyword evidence="12" id="KW-1185">Reference proteome</keyword>